<dbReference type="SUPFAM" id="SSF56176">
    <property type="entry name" value="FAD-binding/transporter-associated domain-like"/>
    <property type="match status" value="1"/>
</dbReference>
<dbReference type="InterPro" id="IPR000644">
    <property type="entry name" value="CBS_dom"/>
</dbReference>
<dbReference type="PROSITE" id="PS51846">
    <property type="entry name" value="CNNM"/>
    <property type="match status" value="1"/>
</dbReference>
<dbReference type="InterPro" id="IPR002550">
    <property type="entry name" value="CNNM"/>
</dbReference>
<dbReference type="InterPro" id="IPR044751">
    <property type="entry name" value="Ion_transp-like_CBS"/>
</dbReference>
<keyword evidence="7 9" id="KW-0129">CBS domain</keyword>
<dbReference type="Pfam" id="PF01595">
    <property type="entry name" value="CNNM"/>
    <property type="match status" value="1"/>
</dbReference>
<dbReference type="Pfam" id="PF00571">
    <property type="entry name" value="CBS"/>
    <property type="match status" value="2"/>
</dbReference>
<feature type="compositionally biased region" description="Low complexity" evidence="11">
    <location>
        <begin position="448"/>
        <end position="506"/>
    </location>
</feature>
<dbReference type="Pfam" id="PF03471">
    <property type="entry name" value="CorC_HlyC"/>
    <property type="match status" value="1"/>
</dbReference>
<evidence type="ECO:0000256" key="5">
    <source>
        <dbReference type="ARBA" id="ARBA00022737"/>
    </source>
</evidence>
<evidence type="ECO:0000256" key="10">
    <source>
        <dbReference type="PROSITE-ProRule" id="PRU01193"/>
    </source>
</evidence>
<comment type="subcellular location">
    <subcellularLocation>
        <location evidence="1">Cell membrane</location>
        <topology evidence="1">Multi-pass membrane protein</topology>
    </subcellularLocation>
</comment>
<dbReference type="AlphaFoldDB" id="A0A7G9REU6"/>
<evidence type="ECO:0000256" key="9">
    <source>
        <dbReference type="PROSITE-ProRule" id="PRU00703"/>
    </source>
</evidence>
<evidence type="ECO:0000259" key="12">
    <source>
        <dbReference type="PROSITE" id="PS51371"/>
    </source>
</evidence>
<dbReference type="InterPro" id="IPR005170">
    <property type="entry name" value="Transptr-assoc_dom"/>
</dbReference>
<keyword evidence="8 10" id="KW-0472">Membrane</keyword>
<feature type="domain" description="CNNM transmembrane" evidence="13">
    <location>
        <begin position="1"/>
        <end position="202"/>
    </location>
</feature>
<evidence type="ECO:0000313" key="15">
    <source>
        <dbReference type="Proteomes" id="UP000515947"/>
    </source>
</evidence>
<feature type="domain" description="CBS" evidence="12">
    <location>
        <begin position="221"/>
        <end position="281"/>
    </location>
</feature>
<dbReference type="GO" id="GO:0005886">
    <property type="term" value="C:plasma membrane"/>
    <property type="evidence" value="ECO:0007669"/>
    <property type="project" value="UniProtKB-SubCell"/>
</dbReference>
<sequence length="517" mass="54334">MTEVVYLLVSLALVVACGVFVAAEFAFVTVDRAAVDRAAEAGERGAAGLQAALRSLSTQLSGAQVGITVTNLAIGFLAEPAVAGLLRQPLQAVGLPASSIRPVSVGIGLAVATVVTMLLGELVPKNIAISRPLGTARATQVVMRAFTAAMRWPIRVLNGSANLLVRRLGIEPQEELRSARTSDELASLIRRSASQGTLDRSTAELMERSVSFGDRMAGEIMTPRVRMHRVDVSDPVAAVIEAARRTGHSRFPVVHGTDDDVVGAVHVKNAVAVPPERRHATRVREVMVEATVVPESLRLDPLLELLREEGFQMALVVDEYGGTAGVVTLEDVVEEIVGDIADEHDRPGARTRPRRDGSSSVSGLLRPDEVASATGVRLPEHEDYDTVAGLVMQHLGRMPAVGDTVVVPLPVATDEAGDPQPAREAVLSVERLDGLRIDRVDVRTRPVADPSSDPSGRSGPSDRSAPASDPADRSASSSAPVADPSSDASEDQPAAAPPSADSPAADRPGTDPDRGAR</sequence>
<dbReference type="SMART" id="SM01091">
    <property type="entry name" value="CorC_HlyC"/>
    <property type="match status" value="1"/>
</dbReference>
<evidence type="ECO:0000256" key="2">
    <source>
        <dbReference type="ARBA" id="ARBA00006337"/>
    </source>
</evidence>
<keyword evidence="4 10" id="KW-0812">Transmembrane</keyword>
<dbReference type="RefSeq" id="WP_187579961.1">
    <property type="nucleotide sequence ID" value="NZ_CP060713.1"/>
</dbReference>
<dbReference type="Gene3D" id="3.30.465.10">
    <property type="match status" value="1"/>
</dbReference>
<dbReference type="GO" id="GO:0050660">
    <property type="term" value="F:flavin adenine dinucleotide binding"/>
    <property type="evidence" value="ECO:0007669"/>
    <property type="project" value="InterPro"/>
</dbReference>
<dbReference type="SMART" id="SM00116">
    <property type="entry name" value="CBS"/>
    <property type="match status" value="2"/>
</dbReference>
<evidence type="ECO:0000256" key="3">
    <source>
        <dbReference type="ARBA" id="ARBA00022475"/>
    </source>
</evidence>
<evidence type="ECO:0000256" key="8">
    <source>
        <dbReference type="ARBA" id="ARBA00023136"/>
    </source>
</evidence>
<keyword evidence="6 10" id="KW-1133">Transmembrane helix</keyword>
<dbReference type="Proteomes" id="UP000515947">
    <property type="component" value="Chromosome"/>
</dbReference>
<protein>
    <submittedName>
        <fullName evidence="14">DUF21 domain-containing protein</fullName>
    </submittedName>
</protein>
<comment type="similarity">
    <text evidence="2">Belongs to the UPF0053 family.</text>
</comment>
<accession>A0A7G9REU6</accession>
<dbReference type="InterPro" id="IPR046342">
    <property type="entry name" value="CBS_dom_sf"/>
</dbReference>
<evidence type="ECO:0000313" key="14">
    <source>
        <dbReference type="EMBL" id="QNN54121.1"/>
    </source>
</evidence>
<feature type="region of interest" description="Disordered" evidence="11">
    <location>
        <begin position="440"/>
        <end position="517"/>
    </location>
</feature>
<feature type="compositionally biased region" description="Basic and acidic residues" evidence="11">
    <location>
        <begin position="508"/>
        <end position="517"/>
    </location>
</feature>
<dbReference type="EMBL" id="CP060713">
    <property type="protein sequence ID" value="QNN54121.1"/>
    <property type="molecule type" value="Genomic_DNA"/>
</dbReference>
<organism evidence="14 15">
    <name type="scientific">Nocardioides mesophilus</name>
    <dbReference type="NCBI Taxonomy" id="433659"/>
    <lineage>
        <taxon>Bacteria</taxon>
        <taxon>Bacillati</taxon>
        <taxon>Actinomycetota</taxon>
        <taxon>Actinomycetes</taxon>
        <taxon>Propionibacteriales</taxon>
        <taxon>Nocardioidaceae</taxon>
        <taxon>Nocardioides</taxon>
    </lineage>
</organism>
<dbReference type="CDD" id="cd04590">
    <property type="entry name" value="CBS_pair_CorC_HlyC_assoc"/>
    <property type="match status" value="1"/>
</dbReference>
<keyword evidence="3" id="KW-1003">Cell membrane</keyword>
<dbReference type="InterPro" id="IPR036318">
    <property type="entry name" value="FAD-bd_PCMH-like_sf"/>
</dbReference>
<evidence type="ECO:0000256" key="1">
    <source>
        <dbReference type="ARBA" id="ARBA00004651"/>
    </source>
</evidence>
<dbReference type="InterPro" id="IPR051676">
    <property type="entry name" value="UPF0053_domain"/>
</dbReference>
<dbReference type="PANTHER" id="PTHR43099:SF6">
    <property type="entry name" value="UPF0053 PROTEIN RV1842C"/>
    <property type="match status" value="1"/>
</dbReference>
<dbReference type="SUPFAM" id="SSF54631">
    <property type="entry name" value="CBS-domain pair"/>
    <property type="match status" value="1"/>
</dbReference>
<evidence type="ECO:0000256" key="7">
    <source>
        <dbReference type="ARBA" id="ARBA00023122"/>
    </source>
</evidence>
<evidence type="ECO:0000256" key="6">
    <source>
        <dbReference type="ARBA" id="ARBA00022989"/>
    </source>
</evidence>
<dbReference type="PANTHER" id="PTHR43099">
    <property type="entry name" value="UPF0053 PROTEIN YRKA"/>
    <property type="match status" value="1"/>
</dbReference>
<dbReference type="Gene3D" id="3.10.580.10">
    <property type="entry name" value="CBS-domain"/>
    <property type="match status" value="1"/>
</dbReference>
<dbReference type="KEGG" id="nmes:H9L09_07040"/>
<feature type="domain" description="CBS" evidence="12">
    <location>
        <begin position="286"/>
        <end position="343"/>
    </location>
</feature>
<evidence type="ECO:0000259" key="13">
    <source>
        <dbReference type="PROSITE" id="PS51846"/>
    </source>
</evidence>
<dbReference type="InterPro" id="IPR016169">
    <property type="entry name" value="FAD-bd_PCMH_sub2"/>
</dbReference>
<reference evidence="14 15" key="1">
    <citation type="submission" date="2020-08" db="EMBL/GenBank/DDBJ databases">
        <title>Genome sequence of Nocardioides mesophilus KACC 16243T.</title>
        <authorList>
            <person name="Hyun D.-W."/>
            <person name="Bae J.-W."/>
        </authorList>
    </citation>
    <scope>NUCLEOTIDE SEQUENCE [LARGE SCALE GENOMIC DNA]</scope>
    <source>
        <strain evidence="14 15">KACC 16243</strain>
    </source>
</reference>
<proteinExistence type="inferred from homology"/>
<dbReference type="PROSITE" id="PS51371">
    <property type="entry name" value="CBS"/>
    <property type="match status" value="2"/>
</dbReference>
<keyword evidence="5" id="KW-0677">Repeat</keyword>
<evidence type="ECO:0000256" key="11">
    <source>
        <dbReference type="SAM" id="MobiDB-lite"/>
    </source>
</evidence>
<evidence type="ECO:0000256" key="4">
    <source>
        <dbReference type="ARBA" id="ARBA00022692"/>
    </source>
</evidence>
<gene>
    <name evidence="14" type="ORF">H9L09_07040</name>
</gene>
<keyword evidence="15" id="KW-1185">Reference proteome</keyword>
<name>A0A7G9REU6_9ACTN</name>
<dbReference type="FunFam" id="3.10.580.10:FF:000002">
    <property type="entry name" value="Magnesium/cobalt efflux protein CorC"/>
    <property type="match status" value="1"/>
</dbReference>
<feature type="region of interest" description="Disordered" evidence="11">
    <location>
        <begin position="340"/>
        <end position="374"/>
    </location>
</feature>